<protein>
    <submittedName>
        <fullName evidence="1">Uncharacterized protein</fullName>
    </submittedName>
</protein>
<evidence type="ECO:0000313" key="1">
    <source>
        <dbReference type="EMBL" id="CAB5144407.1"/>
    </source>
</evidence>
<dbReference type="EMBL" id="LR798196">
    <property type="protein sequence ID" value="CAB5144407.1"/>
    <property type="molecule type" value="Genomic_DNA"/>
</dbReference>
<sequence length="45" mass="5408">MTRRNGKSKWPWSIWRWTGPEESLFDLTREELSIFIQLTQQAARG</sequence>
<organism evidence="1">
    <name type="scientific">uncultured Caudovirales phage</name>
    <dbReference type="NCBI Taxonomy" id="2100421"/>
    <lineage>
        <taxon>Viruses</taxon>
        <taxon>Duplodnaviria</taxon>
        <taxon>Heunggongvirae</taxon>
        <taxon>Uroviricota</taxon>
        <taxon>Caudoviricetes</taxon>
        <taxon>Peduoviridae</taxon>
        <taxon>Maltschvirus</taxon>
        <taxon>Maltschvirus maltsch</taxon>
    </lineage>
</organism>
<gene>
    <name evidence="1" type="ORF">UFOVP147_10</name>
</gene>
<name>A0A6J7W1S7_9CAUD</name>
<proteinExistence type="predicted"/>
<reference evidence="1" key="1">
    <citation type="submission" date="2020-05" db="EMBL/GenBank/DDBJ databases">
        <authorList>
            <person name="Chiriac C."/>
            <person name="Salcher M."/>
            <person name="Ghai R."/>
            <person name="Kavagutti S V."/>
        </authorList>
    </citation>
    <scope>NUCLEOTIDE SEQUENCE</scope>
</reference>
<accession>A0A6J7W1S7</accession>